<reference evidence="2" key="1">
    <citation type="submission" date="2020-11" db="EMBL/GenBank/DDBJ databases">
        <authorList>
            <consortium name="DOE Joint Genome Institute"/>
            <person name="Ahrendt S."/>
            <person name="Riley R."/>
            <person name="Andreopoulos W."/>
            <person name="Labutti K."/>
            <person name="Pangilinan J."/>
            <person name="Ruiz-Duenas F.J."/>
            <person name="Barrasa J.M."/>
            <person name="Sanchez-Garcia M."/>
            <person name="Camarero S."/>
            <person name="Miyauchi S."/>
            <person name="Serrano A."/>
            <person name="Linde D."/>
            <person name="Babiker R."/>
            <person name="Drula E."/>
            <person name="Ayuso-Fernandez I."/>
            <person name="Pacheco R."/>
            <person name="Padilla G."/>
            <person name="Ferreira P."/>
            <person name="Barriuso J."/>
            <person name="Kellner H."/>
            <person name="Castanera R."/>
            <person name="Alfaro M."/>
            <person name="Ramirez L."/>
            <person name="Pisabarro A.G."/>
            <person name="Kuo A."/>
            <person name="Tritt A."/>
            <person name="Lipzen A."/>
            <person name="He G."/>
            <person name="Yan M."/>
            <person name="Ng V."/>
            <person name="Cullen D."/>
            <person name="Martin F."/>
            <person name="Rosso M.-N."/>
            <person name="Henrissat B."/>
            <person name="Hibbett D."/>
            <person name="Martinez A.T."/>
            <person name="Grigoriev I.V."/>
        </authorList>
    </citation>
    <scope>NUCLEOTIDE SEQUENCE</scope>
    <source>
        <strain evidence="2">MF-IS2</strain>
    </source>
</reference>
<dbReference type="Pfam" id="PF11563">
    <property type="entry name" value="Protoglobin"/>
    <property type="match status" value="1"/>
</dbReference>
<keyword evidence="3" id="KW-1185">Reference proteome</keyword>
<dbReference type="EMBL" id="MU151099">
    <property type="protein sequence ID" value="KAF9450708.1"/>
    <property type="molecule type" value="Genomic_DNA"/>
</dbReference>
<organism evidence="2 3">
    <name type="scientific">Macrolepiota fuliginosa MF-IS2</name>
    <dbReference type="NCBI Taxonomy" id="1400762"/>
    <lineage>
        <taxon>Eukaryota</taxon>
        <taxon>Fungi</taxon>
        <taxon>Dikarya</taxon>
        <taxon>Basidiomycota</taxon>
        <taxon>Agaricomycotina</taxon>
        <taxon>Agaricomycetes</taxon>
        <taxon>Agaricomycetidae</taxon>
        <taxon>Agaricales</taxon>
        <taxon>Agaricineae</taxon>
        <taxon>Agaricaceae</taxon>
        <taxon>Macrolepiota</taxon>
    </lineage>
</organism>
<gene>
    <name evidence="2" type="ORF">P691DRAFT_757942</name>
</gene>
<dbReference type="AlphaFoldDB" id="A0A9P5XFZ9"/>
<dbReference type="Proteomes" id="UP000807342">
    <property type="component" value="Unassembled WGS sequence"/>
</dbReference>
<dbReference type="OrthoDB" id="10027058at2759"/>
<accession>A0A9P5XFZ9</accession>
<evidence type="ECO:0000313" key="2">
    <source>
        <dbReference type="EMBL" id="KAF9450708.1"/>
    </source>
</evidence>
<sequence length="233" mass="26371">MHIVTPSSLESLPTRVTYARDFAGFTAEDAAALYAAKPYLAPLIPAVVDVVYVKLFEYDITAQAFVPRQTGYTGDAPTALKDVTLDHPQIKFRKDFLAGYIAKLVTMDYDDIKTWEYLDKVGRMRTGVTDSGFRHRAKTPGLRVEYIYCGLLLGFVEDIFVSAVMTHPELDQGTKLAVVKSVNKNLWLQNDPFARHYIEERTQPLGLIWRDYILPFTAGIIAISLLRPFRVFN</sequence>
<protein>
    <recommendedName>
        <fullName evidence="1">Globin-sensor domain-containing protein</fullName>
    </recommendedName>
</protein>
<evidence type="ECO:0000259" key="1">
    <source>
        <dbReference type="Pfam" id="PF11563"/>
    </source>
</evidence>
<proteinExistence type="predicted"/>
<dbReference type="InterPro" id="IPR012292">
    <property type="entry name" value="Globin/Proto"/>
</dbReference>
<dbReference type="GO" id="GO:0019825">
    <property type="term" value="F:oxygen binding"/>
    <property type="evidence" value="ECO:0007669"/>
    <property type="project" value="InterPro"/>
</dbReference>
<dbReference type="GO" id="GO:0020037">
    <property type="term" value="F:heme binding"/>
    <property type="evidence" value="ECO:0007669"/>
    <property type="project" value="InterPro"/>
</dbReference>
<comment type="caution">
    <text evidence="2">The sequence shown here is derived from an EMBL/GenBank/DDBJ whole genome shotgun (WGS) entry which is preliminary data.</text>
</comment>
<dbReference type="PANTHER" id="PTHR42071:SF1">
    <property type="entry name" value="GLOBIN-SENSOR DOMAIN-CONTAINING PROTEIN"/>
    <property type="match status" value="1"/>
</dbReference>
<feature type="domain" description="Globin-sensor" evidence="1">
    <location>
        <begin position="14"/>
        <end position="201"/>
    </location>
</feature>
<dbReference type="Gene3D" id="1.10.490.10">
    <property type="entry name" value="Globins"/>
    <property type="match status" value="1"/>
</dbReference>
<name>A0A9P5XFZ9_9AGAR</name>
<dbReference type="InterPro" id="IPR044398">
    <property type="entry name" value="Globin-sensor_dom"/>
</dbReference>
<dbReference type="PANTHER" id="PTHR42071">
    <property type="entry name" value="PROTOGLOBIN DOMAIN-CONTAINING PROTEIN"/>
    <property type="match status" value="1"/>
</dbReference>
<evidence type="ECO:0000313" key="3">
    <source>
        <dbReference type="Proteomes" id="UP000807342"/>
    </source>
</evidence>